<gene>
    <name evidence="1" type="ORF">BDW02DRAFT_596224</name>
</gene>
<protein>
    <submittedName>
        <fullName evidence="1">Uncharacterized protein</fullName>
    </submittedName>
</protein>
<name>A0A6A5KEX0_9PLEO</name>
<sequence>MADVRARNKAYITKRILAADPSKQTLTSKKRYIYSETALLPFSAINRFWYYDDTTLSALIKLTNPVQFCAIAKLFFYVKAEEPPSPNAWTGAFDLDRIRNLDKLTGLKHVTVLVAWTSLYDISFPAQNAALACIKAGLEDKIRAAAVPGVDVVFKLWYPTRREL</sequence>
<keyword evidence="2" id="KW-1185">Reference proteome</keyword>
<proteinExistence type="predicted"/>
<evidence type="ECO:0000313" key="1">
    <source>
        <dbReference type="EMBL" id="KAF1836725.1"/>
    </source>
</evidence>
<dbReference type="Proteomes" id="UP000800040">
    <property type="component" value="Unassembled WGS sequence"/>
</dbReference>
<dbReference type="EMBL" id="ML975270">
    <property type="protein sequence ID" value="KAF1836725.1"/>
    <property type="molecule type" value="Genomic_DNA"/>
</dbReference>
<organism evidence="1 2">
    <name type="scientific">Decorospora gaudefroyi</name>
    <dbReference type="NCBI Taxonomy" id="184978"/>
    <lineage>
        <taxon>Eukaryota</taxon>
        <taxon>Fungi</taxon>
        <taxon>Dikarya</taxon>
        <taxon>Ascomycota</taxon>
        <taxon>Pezizomycotina</taxon>
        <taxon>Dothideomycetes</taxon>
        <taxon>Pleosporomycetidae</taxon>
        <taxon>Pleosporales</taxon>
        <taxon>Pleosporineae</taxon>
        <taxon>Pleosporaceae</taxon>
        <taxon>Decorospora</taxon>
    </lineage>
</organism>
<dbReference type="AlphaFoldDB" id="A0A6A5KEX0"/>
<reference evidence="1" key="1">
    <citation type="submission" date="2020-01" db="EMBL/GenBank/DDBJ databases">
        <authorList>
            <consortium name="DOE Joint Genome Institute"/>
            <person name="Haridas S."/>
            <person name="Albert R."/>
            <person name="Binder M."/>
            <person name="Bloem J."/>
            <person name="Labutti K."/>
            <person name="Salamov A."/>
            <person name="Andreopoulos B."/>
            <person name="Baker S.E."/>
            <person name="Barry K."/>
            <person name="Bills G."/>
            <person name="Bluhm B.H."/>
            <person name="Cannon C."/>
            <person name="Castanera R."/>
            <person name="Culley D.E."/>
            <person name="Daum C."/>
            <person name="Ezra D."/>
            <person name="Gonzalez J.B."/>
            <person name="Henrissat B."/>
            <person name="Kuo A."/>
            <person name="Liang C."/>
            <person name="Lipzen A."/>
            <person name="Lutzoni F."/>
            <person name="Magnuson J."/>
            <person name="Mondo S."/>
            <person name="Nolan M."/>
            <person name="Ohm R."/>
            <person name="Pangilinan J."/>
            <person name="Park H.-J."/>
            <person name="Ramirez L."/>
            <person name="Alfaro M."/>
            <person name="Sun H."/>
            <person name="Tritt A."/>
            <person name="Yoshinaga Y."/>
            <person name="Zwiers L.-H."/>
            <person name="Turgeon B.G."/>
            <person name="Goodwin S.B."/>
            <person name="Spatafora J.W."/>
            <person name="Crous P.W."/>
            <person name="Grigoriev I.V."/>
        </authorList>
    </citation>
    <scope>NUCLEOTIDE SEQUENCE</scope>
    <source>
        <strain evidence="1">P77</strain>
    </source>
</reference>
<accession>A0A6A5KEX0</accession>
<dbReference type="OrthoDB" id="5413827at2759"/>
<evidence type="ECO:0000313" key="2">
    <source>
        <dbReference type="Proteomes" id="UP000800040"/>
    </source>
</evidence>